<dbReference type="PANTHER" id="PTHR46344:SF1">
    <property type="entry name" value="OS02G0504900 PROTEIN"/>
    <property type="match status" value="1"/>
</dbReference>
<dbReference type="PANTHER" id="PTHR46344">
    <property type="entry name" value="OS02G0202900 PROTEIN"/>
    <property type="match status" value="1"/>
</dbReference>
<dbReference type="Gene3D" id="2.120.10.80">
    <property type="entry name" value="Kelch-type beta propeller"/>
    <property type="match status" value="1"/>
</dbReference>
<dbReference type="SUPFAM" id="SSF117281">
    <property type="entry name" value="Kelch motif"/>
    <property type="match status" value="1"/>
</dbReference>
<evidence type="ECO:0000313" key="5">
    <source>
        <dbReference type="Proteomes" id="UP000507222"/>
    </source>
</evidence>
<evidence type="ECO:0000259" key="3">
    <source>
        <dbReference type="SMART" id="SM00256"/>
    </source>
</evidence>
<evidence type="ECO:0000313" key="4">
    <source>
        <dbReference type="EMBL" id="CAB4263984.1"/>
    </source>
</evidence>
<dbReference type="Pfam" id="PF00646">
    <property type="entry name" value="F-box"/>
    <property type="match status" value="1"/>
</dbReference>
<gene>
    <name evidence="4" type="ORF">CURHAP_LOCUS5466</name>
</gene>
<dbReference type="InterPro" id="IPR015915">
    <property type="entry name" value="Kelch-typ_b-propeller"/>
</dbReference>
<dbReference type="SMART" id="SM00256">
    <property type="entry name" value="FBOX"/>
    <property type="match status" value="1"/>
</dbReference>
<organism evidence="4 5">
    <name type="scientific">Prunus armeniaca</name>
    <name type="common">Apricot</name>
    <name type="synonym">Armeniaca vulgaris</name>
    <dbReference type="NCBI Taxonomy" id="36596"/>
    <lineage>
        <taxon>Eukaryota</taxon>
        <taxon>Viridiplantae</taxon>
        <taxon>Streptophyta</taxon>
        <taxon>Embryophyta</taxon>
        <taxon>Tracheophyta</taxon>
        <taxon>Spermatophyta</taxon>
        <taxon>Magnoliopsida</taxon>
        <taxon>eudicotyledons</taxon>
        <taxon>Gunneridae</taxon>
        <taxon>Pentapetalae</taxon>
        <taxon>rosids</taxon>
        <taxon>fabids</taxon>
        <taxon>Rosales</taxon>
        <taxon>Rosaceae</taxon>
        <taxon>Amygdaloideae</taxon>
        <taxon>Amygdaleae</taxon>
        <taxon>Prunus</taxon>
    </lineage>
</organism>
<dbReference type="InterPro" id="IPR006652">
    <property type="entry name" value="Kelch_1"/>
</dbReference>
<proteinExistence type="predicted"/>
<evidence type="ECO:0000256" key="1">
    <source>
        <dbReference type="ARBA" id="ARBA00022441"/>
    </source>
</evidence>
<keyword evidence="1" id="KW-0880">Kelch repeat</keyword>
<dbReference type="Proteomes" id="UP000507222">
    <property type="component" value="Unassembled WGS sequence"/>
</dbReference>
<dbReference type="Pfam" id="PF01344">
    <property type="entry name" value="Kelch_1"/>
    <property type="match status" value="3"/>
</dbReference>
<name>A0A6J5TJP0_PRUAR</name>
<dbReference type="CDD" id="cd22152">
    <property type="entry name" value="F-box_AtAFR-like"/>
    <property type="match status" value="1"/>
</dbReference>
<keyword evidence="2" id="KW-0677">Repeat</keyword>
<evidence type="ECO:0000256" key="2">
    <source>
        <dbReference type="ARBA" id="ARBA00022737"/>
    </source>
</evidence>
<dbReference type="EMBL" id="CAEKDK010000001">
    <property type="protein sequence ID" value="CAB4263984.1"/>
    <property type="molecule type" value="Genomic_DNA"/>
</dbReference>
<sequence length="453" mass="50766">MRSSTFPDQVIINLSWIHGSNWGLKPAKFMALTDTWAMRGGRYKLGSNYFGSRTFVMEFESDWTKHRKLPAYTAHVMRSATSFMPWSCKIPIDTPIRSKSYRSLTSLVVDDFDSPILPGLPDDIAKHCLALVPRSNFPVMSGVCKKWRHFIQSKELITVRQLAGVLEEWLYVLTTDSQGKPSHWEVLDCLGRKHHILPSMPGPMGYGFGVVVLSGKLLVIGGYSVTSGTSVASEDVYQYDSCLNRWGKLASLNVARHDFACAEVSGMIYAVGGFGIDGSSLSSAEVYNPDTDTWTLIESLRRPRYGCFACGFEGKLYVMGGRSSFTIGNSKFVDVYDPEKHTWCEMKNGCVMVTAHAVLEKKLFCLEWKNQRKLSIYNPEDNSWEMVQIPLTGSTSIKFRFGILGEKLLLFSLEEEPGYRTLLYDPNATPGSEWQTSEVKPSGPCFCCVTIKV</sequence>
<dbReference type="InterPro" id="IPR036047">
    <property type="entry name" value="F-box-like_dom_sf"/>
</dbReference>
<dbReference type="SMART" id="SM00612">
    <property type="entry name" value="Kelch"/>
    <property type="match status" value="3"/>
</dbReference>
<dbReference type="SUPFAM" id="SSF81383">
    <property type="entry name" value="F-box domain"/>
    <property type="match status" value="1"/>
</dbReference>
<feature type="domain" description="F-box" evidence="3">
    <location>
        <begin position="120"/>
        <end position="160"/>
    </location>
</feature>
<protein>
    <recommendedName>
        <fullName evidence="3">F-box domain-containing protein</fullName>
    </recommendedName>
</protein>
<accession>A0A6J5TJP0</accession>
<reference evidence="4 5" key="1">
    <citation type="submission" date="2020-05" db="EMBL/GenBank/DDBJ databases">
        <authorList>
            <person name="Campoy J."/>
            <person name="Schneeberger K."/>
            <person name="Spophaly S."/>
        </authorList>
    </citation>
    <scope>NUCLEOTIDE SEQUENCE [LARGE SCALE GENOMIC DNA]</scope>
    <source>
        <strain evidence="4">PruArmRojPasFocal</strain>
    </source>
</reference>
<dbReference type="InterPro" id="IPR001810">
    <property type="entry name" value="F-box_dom"/>
</dbReference>
<dbReference type="AlphaFoldDB" id="A0A6J5TJP0"/>